<dbReference type="EMBL" id="CATOUU010000719">
    <property type="protein sequence ID" value="CAI9943857.1"/>
    <property type="molecule type" value="Genomic_DNA"/>
</dbReference>
<reference evidence="2 3" key="2">
    <citation type="submission" date="2024-07" db="EMBL/GenBank/DDBJ databases">
        <authorList>
            <person name="Akdeniz Z."/>
        </authorList>
    </citation>
    <scope>NUCLEOTIDE SEQUENCE [LARGE SCALE GENOMIC DNA]</scope>
</reference>
<protein>
    <submittedName>
        <fullName evidence="2">Hypothetical_protein</fullName>
    </submittedName>
</protein>
<keyword evidence="3" id="KW-1185">Reference proteome</keyword>
<evidence type="ECO:0000313" key="3">
    <source>
        <dbReference type="Proteomes" id="UP001642409"/>
    </source>
</evidence>
<proteinExistence type="predicted"/>
<comment type="caution">
    <text evidence="1">The sequence shown here is derived from an EMBL/GenBank/DDBJ whole genome shotgun (WGS) entry which is preliminary data.</text>
</comment>
<evidence type="ECO:0000313" key="1">
    <source>
        <dbReference type="EMBL" id="CAI9943857.1"/>
    </source>
</evidence>
<accession>A0AA86UAP4</accession>
<dbReference type="Proteomes" id="UP001642409">
    <property type="component" value="Unassembled WGS sequence"/>
</dbReference>
<organism evidence="1">
    <name type="scientific">Hexamita inflata</name>
    <dbReference type="NCBI Taxonomy" id="28002"/>
    <lineage>
        <taxon>Eukaryota</taxon>
        <taxon>Metamonada</taxon>
        <taxon>Diplomonadida</taxon>
        <taxon>Hexamitidae</taxon>
        <taxon>Hexamitinae</taxon>
        <taxon>Hexamita</taxon>
    </lineage>
</organism>
<evidence type="ECO:0000313" key="2">
    <source>
        <dbReference type="EMBL" id="CAL6098485.1"/>
    </source>
</evidence>
<name>A0AA86UAP4_9EUKA</name>
<dbReference type="AlphaFoldDB" id="A0AA86UAP4"/>
<reference evidence="1" key="1">
    <citation type="submission" date="2023-06" db="EMBL/GenBank/DDBJ databases">
        <authorList>
            <person name="Kurt Z."/>
        </authorList>
    </citation>
    <scope>NUCLEOTIDE SEQUENCE</scope>
</reference>
<sequence>MQLISHPTDFCTVTGFICSVFRGTWDDISQFQVTCVEMRITTLEREAITISKYIFVSIFLWNTLYLRQDINCFLTSILSYYLRLLELGHHQLLFKTLNINFGSAQTQQYHNCPEFFDMLNNYQTSWKQENRLSVILGRKSAHRICFCVASRELKHKKSHINILMGYNLSLTYLSTNRLLGYCQLRYHYKFVT</sequence>
<gene>
    <name evidence="1" type="ORF">HINF_LOCUS31502</name>
    <name evidence="2" type="ORF">HINF_LOCUS69630</name>
</gene>
<dbReference type="EMBL" id="CAXDID020000509">
    <property type="protein sequence ID" value="CAL6098485.1"/>
    <property type="molecule type" value="Genomic_DNA"/>
</dbReference>